<dbReference type="RefSeq" id="WP_084393916.1">
    <property type="nucleotide sequence ID" value="NZ_BMKF01000001.1"/>
</dbReference>
<gene>
    <name evidence="2" type="ORF">GCM10011503_03090</name>
</gene>
<dbReference type="Pfam" id="PF08570">
    <property type="entry name" value="DUF1761"/>
    <property type="match status" value="1"/>
</dbReference>
<feature type="transmembrane region" description="Helical" evidence="1">
    <location>
        <begin position="99"/>
        <end position="122"/>
    </location>
</feature>
<evidence type="ECO:0000313" key="2">
    <source>
        <dbReference type="EMBL" id="GGB58063.1"/>
    </source>
</evidence>
<keyword evidence="1" id="KW-1133">Transmembrane helix</keyword>
<dbReference type="Proteomes" id="UP000628854">
    <property type="component" value="Unassembled WGS sequence"/>
</dbReference>
<comment type="caution">
    <text evidence="2">The sequence shown here is derived from an EMBL/GenBank/DDBJ whole genome shotgun (WGS) entry which is preliminary data.</text>
</comment>
<dbReference type="InterPro" id="IPR013879">
    <property type="entry name" value="DUF1761"/>
</dbReference>
<feature type="transmembrane region" description="Helical" evidence="1">
    <location>
        <begin position="128"/>
        <end position="152"/>
    </location>
</feature>
<keyword evidence="3" id="KW-1185">Reference proteome</keyword>
<feature type="transmembrane region" description="Helical" evidence="1">
    <location>
        <begin position="67"/>
        <end position="87"/>
    </location>
</feature>
<accession>A0ABQ1J4Y2</accession>
<organism evidence="2 3">
    <name type="scientific">Henriciella pelagia</name>
    <dbReference type="NCBI Taxonomy" id="1977912"/>
    <lineage>
        <taxon>Bacteria</taxon>
        <taxon>Pseudomonadati</taxon>
        <taxon>Pseudomonadota</taxon>
        <taxon>Alphaproteobacteria</taxon>
        <taxon>Hyphomonadales</taxon>
        <taxon>Hyphomonadaceae</taxon>
        <taxon>Henriciella</taxon>
    </lineage>
</organism>
<evidence type="ECO:0000313" key="3">
    <source>
        <dbReference type="Proteomes" id="UP000628854"/>
    </source>
</evidence>
<proteinExistence type="predicted"/>
<sequence>MPRLAGVNILGILIAAIAIYLVGFIWYGLLFSEAYMGGIGVYFSEGMETVTWMTPDGARTETQMPMAMGWMVAGFAIPLVLAFGLGWHMKQRSIKSPQTAALFGFWLALLIGVPLMAYGLVYSPWHSVPAFLVDASHTIVTFVVGCVALSFFD</sequence>
<protein>
    <recommendedName>
        <fullName evidence="4">DUF1761 domain-containing protein</fullName>
    </recommendedName>
</protein>
<reference evidence="3" key="1">
    <citation type="journal article" date="2019" name="Int. J. Syst. Evol. Microbiol.">
        <title>The Global Catalogue of Microorganisms (GCM) 10K type strain sequencing project: providing services to taxonomists for standard genome sequencing and annotation.</title>
        <authorList>
            <consortium name="The Broad Institute Genomics Platform"/>
            <consortium name="The Broad Institute Genome Sequencing Center for Infectious Disease"/>
            <person name="Wu L."/>
            <person name="Ma J."/>
        </authorList>
    </citation>
    <scope>NUCLEOTIDE SEQUENCE [LARGE SCALE GENOMIC DNA]</scope>
    <source>
        <strain evidence="3">CGMCC 1.15928</strain>
    </source>
</reference>
<evidence type="ECO:0000256" key="1">
    <source>
        <dbReference type="SAM" id="Phobius"/>
    </source>
</evidence>
<feature type="transmembrane region" description="Helical" evidence="1">
    <location>
        <begin position="7"/>
        <end position="29"/>
    </location>
</feature>
<keyword evidence="1" id="KW-0472">Membrane</keyword>
<keyword evidence="1" id="KW-0812">Transmembrane</keyword>
<name>A0ABQ1J4Y2_9PROT</name>
<dbReference type="EMBL" id="BMKF01000001">
    <property type="protein sequence ID" value="GGB58063.1"/>
    <property type="molecule type" value="Genomic_DNA"/>
</dbReference>
<evidence type="ECO:0008006" key="4">
    <source>
        <dbReference type="Google" id="ProtNLM"/>
    </source>
</evidence>